<accession>A0A8E0RZM2</accession>
<dbReference type="PROSITE" id="PS50862">
    <property type="entry name" value="AA_TRNA_LIGASE_II"/>
    <property type="match status" value="1"/>
</dbReference>
<evidence type="ECO:0000256" key="11">
    <source>
        <dbReference type="PROSITE-ProRule" id="PRU00339"/>
    </source>
</evidence>
<comment type="similarity">
    <text evidence="9">Belongs to the TTC27 family.</text>
</comment>
<dbReference type="GO" id="GO:0006434">
    <property type="term" value="P:seryl-tRNA aminoacylation"/>
    <property type="evidence" value="ECO:0007669"/>
    <property type="project" value="InterPro"/>
</dbReference>
<dbReference type="PRINTS" id="PR00981">
    <property type="entry name" value="TRNASYNTHSER"/>
</dbReference>
<dbReference type="InterPro" id="IPR002317">
    <property type="entry name" value="Ser-tRNA-ligase_type_1"/>
</dbReference>
<dbReference type="GO" id="GO:0005524">
    <property type="term" value="F:ATP binding"/>
    <property type="evidence" value="ECO:0007669"/>
    <property type="project" value="UniProtKB-KW"/>
</dbReference>
<evidence type="ECO:0000259" key="12">
    <source>
        <dbReference type="PROSITE" id="PS50862"/>
    </source>
</evidence>
<feature type="repeat" description="TPR" evidence="11">
    <location>
        <begin position="522"/>
        <end position="555"/>
    </location>
</feature>
<dbReference type="PANTHER" id="PTHR16193">
    <property type="entry name" value="TETRATRICOPEPTIDE REPEAT PROTEIN 27"/>
    <property type="match status" value="1"/>
</dbReference>
<dbReference type="Gene3D" id="3.30.930.10">
    <property type="entry name" value="Bira Bifunctional Protein, Domain 2"/>
    <property type="match status" value="1"/>
</dbReference>
<dbReference type="InterPro" id="IPR002314">
    <property type="entry name" value="aa-tRNA-synt_IIb"/>
</dbReference>
<dbReference type="InterPro" id="IPR006195">
    <property type="entry name" value="aa-tRNA-synth_II"/>
</dbReference>
<dbReference type="PROSITE" id="PS50005">
    <property type="entry name" value="TPR"/>
    <property type="match status" value="1"/>
</dbReference>
<sequence>MSDRSTSEFQCVLCSITINTTDDGLLDTLLEKSLSAYSFIDHLLTHFVSVNFLGGECESLTYDKSIDEQALLALCCEGERPFKYAKALGLFWFAKRLSARMSEVSRTMVFPYLVLLLKCIYLHQYLLGQERSSQLDTEFVEVLDKCNCEEELSVNATVPHDEETAYYLIASYLSVFYYRYDAAEVLANRCSAHLQIVVNFTGKVLFFGFDHRFTGALGKRTRFQQTDVANLLIRIDRSHELSSELASEAGALPKLVLLDDDTLLNTVAFSDPDLRKSPILSVQEQCFILLLCELHRLAHPKDDLTNEQRLAYINTVLRQAYPEIDKDKPVEERPYPIISWPVITEALFRRSLLEHTSVRRTERALNQLEELSNQVDMNEPTAEKRSPEHFFFTRMPSSWSIQIEQARLLMQLGCYKSALDVFLRWNQWSEVIECYTQLGKRQLAEEAIRAQLDAGDQSAELYCALGDVTKNREYYWKAWEVSGERSARAMRSLAVVYMYVDKDYQKAIECFDKSLQINNLQISLWFTFGCCCLQASEYAKAETAFRRCVTLDPELSVSTVVHFRSLHHRISKLGTIAQAQLCSAEETIDLSLVYNLYYLAIYPLFRDIALKLLKEACKYSYDNWRIWENISLISADLGCFTDTIQACHRIVDLREKYNDDQILGVLSKAVLEDVPDAQDKPASLLRSKAVQNLQHAHRCRVQPTDIPWEQQPERRTAVVNGLLFLTDTLVNVDQLLAKTDAVSTLELIGDSPQEKTDLQLAGQKAFIRSTMSTLRITIQSVMGHLKLNRPNMFVCRFLHPLSQSPKFKQAINRYISLPNTMRLWECPLRRYHHSSDCFQPPFDLSLLDDPKFVEQTRANLKARESTLDLDFTLDLYRRYQSGETELHADLIRFIRQLPNSTHPLTPIGSPSKTKQIYLHGSKRTGKLVISPMFVFVEIVVYHGATIVSTQIQPIFPSCFPRKLVKSVDWQMKDAATLCSSEPHKLLVDPSDHVCPVNEHLRLADTTVGAGPRTYYFGGPLAQLELALIQFTLDKLIQTGCALVSVPDILPEPIIEACGFPTRGTRSQVYHLCDPHNSEMTYCLSGTAEMGLAAFCAGRTFDCGPTDEDCLPSTAVCFCAVSRCFRQEAPHQEPPLYRVHQFTKVEMFGLTAPDVLATDALFDKLLRTQISLFADLGLHFRVLEMPSSELGNSAHRKIDIEAWMPGSKMFGEISSTSNCLDYQSKRLNIQWAMPSGEKRFAHTLNGTGCAIPRMIKALIETHQNEVSSCKGKKRLSADN</sequence>
<dbReference type="InterPro" id="IPR011990">
    <property type="entry name" value="TPR-like_helical_dom_sf"/>
</dbReference>
<comment type="similarity">
    <text evidence="1">Belongs to the class-II aminoacyl-tRNA synthetase family. Type-1 seryl-tRNA synthetase subfamily.</text>
</comment>
<comment type="caution">
    <text evidence="13">The sequence shown here is derived from an EMBL/GenBank/DDBJ whole genome shotgun (WGS) entry which is preliminary data.</text>
</comment>
<keyword evidence="4" id="KW-0677">Repeat</keyword>
<evidence type="ECO:0000313" key="14">
    <source>
        <dbReference type="Proteomes" id="UP000728185"/>
    </source>
</evidence>
<dbReference type="EMBL" id="LUCM01003976">
    <property type="protein sequence ID" value="KAA0195028.1"/>
    <property type="molecule type" value="Genomic_DNA"/>
</dbReference>
<dbReference type="Pfam" id="PF13181">
    <property type="entry name" value="TPR_8"/>
    <property type="match status" value="1"/>
</dbReference>
<keyword evidence="8" id="KW-0030">Aminoacyl-tRNA synthetase</keyword>
<protein>
    <recommendedName>
        <fullName evidence="2">serine--tRNA ligase</fullName>
        <ecNumber evidence="2">6.1.1.11</ecNumber>
    </recommendedName>
    <alternativeName>
        <fullName evidence="10">Seryl-tRNA synthetase</fullName>
    </alternativeName>
</protein>
<dbReference type="Gene3D" id="1.25.40.10">
    <property type="entry name" value="Tetratricopeptide repeat domain"/>
    <property type="match status" value="1"/>
</dbReference>
<dbReference type="Pfam" id="PF00587">
    <property type="entry name" value="tRNA-synt_2b"/>
    <property type="match status" value="1"/>
</dbReference>
<keyword evidence="14" id="KW-1185">Reference proteome</keyword>
<dbReference type="SMART" id="SM00028">
    <property type="entry name" value="TPR"/>
    <property type="match status" value="4"/>
</dbReference>
<dbReference type="InterPro" id="IPR019734">
    <property type="entry name" value="TPR_rpt"/>
</dbReference>
<dbReference type="AlphaFoldDB" id="A0A8E0RZM2"/>
<feature type="domain" description="Aminoacyl-transfer RNA synthetases class-II family profile" evidence="12">
    <location>
        <begin position="1121"/>
        <end position="1278"/>
    </location>
</feature>
<evidence type="ECO:0000313" key="13">
    <source>
        <dbReference type="EMBL" id="KAA0195028.1"/>
    </source>
</evidence>
<evidence type="ECO:0000256" key="9">
    <source>
        <dbReference type="ARBA" id="ARBA00024020"/>
    </source>
</evidence>
<evidence type="ECO:0000256" key="1">
    <source>
        <dbReference type="ARBA" id="ARBA00010728"/>
    </source>
</evidence>
<keyword evidence="3 13" id="KW-0436">Ligase</keyword>
<evidence type="ECO:0000256" key="2">
    <source>
        <dbReference type="ARBA" id="ARBA00012840"/>
    </source>
</evidence>
<dbReference type="SUPFAM" id="SSF48452">
    <property type="entry name" value="TPR-like"/>
    <property type="match status" value="1"/>
</dbReference>
<name>A0A8E0RZM2_9TREM</name>
<reference evidence="13" key="1">
    <citation type="submission" date="2019-05" db="EMBL/GenBank/DDBJ databases">
        <title>Annotation for the trematode Fasciolopsis buski.</title>
        <authorList>
            <person name="Choi Y.-J."/>
        </authorList>
    </citation>
    <scope>NUCLEOTIDE SEQUENCE</scope>
    <source>
        <strain evidence="13">HT</strain>
        <tissue evidence="13">Whole worm</tissue>
    </source>
</reference>
<dbReference type="SUPFAM" id="SSF55681">
    <property type="entry name" value="Class II aaRS and biotin synthetases"/>
    <property type="match status" value="1"/>
</dbReference>
<proteinExistence type="inferred from homology"/>
<keyword evidence="5" id="KW-0547">Nucleotide-binding</keyword>
<organism evidence="13 14">
    <name type="scientific">Fasciolopsis buskii</name>
    <dbReference type="NCBI Taxonomy" id="27845"/>
    <lineage>
        <taxon>Eukaryota</taxon>
        <taxon>Metazoa</taxon>
        <taxon>Spiralia</taxon>
        <taxon>Lophotrochozoa</taxon>
        <taxon>Platyhelminthes</taxon>
        <taxon>Trematoda</taxon>
        <taxon>Digenea</taxon>
        <taxon>Plagiorchiida</taxon>
        <taxon>Echinostomata</taxon>
        <taxon>Echinostomatoidea</taxon>
        <taxon>Fasciolidae</taxon>
        <taxon>Fasciolopsis</taxon>
    </lineage>
</organism>
<keyword evidence="7" id="KW-0067">ATP-binding</keyword>
<dbReference type="OrthoDB" id="1936594at2759"/>
<evidence type="ECO:0000256" key="7">
    <source>
        <dbReference type="ARBA" id="ARBA00022840"/>
    </source>
</evidence>
<keyword evidence="6 11" id="KW-0802">TPR repeat</keyword>
<evidence type="ECO:0000256" key="10">
    <source>
        <dbReference type="ARBA" id="ARBA00031113"/>
    </source>
</evidence>
<evidence type="ECO:0000256" key="3">
    <source>
        <dbReference type="ARBA" id="ARBA00022598"/>
    </source>
</evidence>
<dbReference type="GO" id="GO:0004828">
    <property type="term" value="F:serine-tRNA ligase activity"/>
    <property type="evidence" value="ECO:0007669"/>
    <property type="project" value="UniProtKB-EC"/>
</dbReference>
<dbReference type="Proteomes" id="UP000728185">
    <property type="component" value="Unassembled WGS sequence"/>
</dbReference>
<dbReference type="EC" id="6.1.1.11" evidence="2"/>
<evidence type="ECO:0000256" key="6">
    <source>
        <dbReference type="ARBA" id="ARBA00022803"/>
    </source>
</evidence>
<dbReference type="InterPro" id="IPR045864">
    <property type="entry name" value="aa-tRNA-synth_II/BPL/LPL"/>
</dbReference>
<dbReference type="InterPro" id="IPR044244">
    <property type="entry name" value="TTC27/Emw1"/>
</dbReference>
<dbReference type="PANTHER" id="PTHR16193:SF0">
    <property type="entry name" value="TETRATRICOPEPTIDE REPEAT PROTEIN 27"/>
    <property type="match status" value="1"/>
</dbReference>
<evidence type="ECO:0000256" key="5">
    <source>
        <dbReference type="ARBA" id="ARBA00022741"/>
    </source>
</evidence>
<evidence type="ECO:0000256" key="4">
    <source>
        <dbReference type="ARBA" id="ARBA00022737"/>
    </source>
</evidence>
<gene>
    <name evidence="13" type="ORF">FBUS_02879</name>
</gene>
<evidence type="ECO:0000256" key="8">
    <source>
        <dbReference type="ARBA" id="ARBA00023146"/>
    </source>
</evidence>